<evidence type="ECO:0000256" key="1">
    <source>
        <dbReference type="ARBA" id="ARBA00022603"/>
    </source>
</evidence>
<keyword evidence="4" id="KW-1185">Reference proteome</keyword>
<dbReference type="Gene3D" id="3.40.50.150">
    <property type="entry name" value="Vaccinia Virus protein VP39"/>
    <property type="match status" value="1"/>
</dbReference>
<evidence type="ECO:0000313" key="3">
    <source>
        <dbReference type="EMBL" id="MBM7416437.1"/>
    </source>
</evidence>
<comment type="caution">
    <text evidence="3">The sequence shown here is derived from an EMBL/GenBank/DDBJ whole genome shotgun (WGS) entry which is preliminary data.</text>
</comment>
<dbReference type="InterPro" id="IPR016874">
    <property type="entry name" value="TcmP-like"/>
</dbReference>
<keyword evidence="1" id="KW-0489">Methyltransferase</keyword>
<dbReference type="RefSeq" id="WP_204869241.1">
    <property type="nucleotide sequence ID" value="NZ_JAFBBK010000001.1"/>
</dbReference>
<dbReference type="EMBL" id="JAFBBK010000001">
    <property type="protein sequence ID" value="MBM7416437.1"/>
    <property type="molecule type" value="Genomic_DNA"/>
</dbReference>
<reference evidence="3 4" key="1">
    <citation type="submission" date="2021-01" db="EMBL/GenBank/DDBJ databases">
        <title>Genomics of switchgrass bacterial isolates.</title>
        <authorList>
            <person name="Shade A."/>
        </authorList>
    </citation>
    <scope>NUCLEOTIDE SEQUENCE [LARGE SCALE GENOMIC DNA]</scope>
    <source>
        <strain evidence="3 4">PvP111</strain>
    </source>
</reference>
<dbReference type="Proteomes" id="UP000703038">
    <property type="component" value="Unassembled WGS sequence"/>
</dbReference>
<proteinExistence type="predicted"/>
<keyword evidence="2" id="KW-0808">Transferase</keyword>
<dbReference type="PANTHER" id="PTHR43619:SF2">
    <property type="entry name" value="S-ADENOSYL-L-METHIONINE-DEPENDENT METHYLTRANSFERASES SUPERFAMILY PROTEIN"/>
    <property type="match status" value="1"/>
</dbReference>
<sequence>MTSGLIDGNTIDGVSSTTLYTLHNRAAFADGPDKVIDDPMALHVRDAIEYDWSKFGSPVAAAALRARTFDSAVSAYLASRPHASVVALGEGLQTAYWRLGRPDTTWYSVDLEPVMQLRARVLPREDRIVPVAASAFDLTWADGIDPEPGVFVSAEGLLMYFDEPTAMDLITRCAELFPGGGMIFDSIPEWLSRKTVAGVKLTEHYTMPAMPFSMTSSRARSLADEIPGITSATDVLFPAHTGAWKFNSMPLVADSPLFRNRRTSVTVLRFAA</sequence>
<gene>
    <name evidence="3" type="ORF">JOE42_003170</name>
</gene>
<dbReference type="PANTHER" id="PTHR43619">
    <property type="entry name" value="S-ADENOSYL-L-METHIONINE-DEPENDENT METHYLTRANSFERASE YKTD-RELATED"/>
    <property type="match status" value="1"/>
</dbReference>
<name>A0ABS2KWZ4_9NOCA</name>
<protein>
    <submittedName>
        <fullName evidence="3">O-methyltransferase involved in polyketide biosynthesis</fullName>
    </submittedName>
</protein>
<dbReference type="InterPro" id="IPR007213">
    <property type="entry name" value="Ppm1/Ppm2/Tcmp"/>
</dbReference>
<dbReference type="InterPro" id="IPR029063">
    <property type="entry name" value="SAM-dependent_MTases_sf"/>
</dbReference>
<dbReference type="Pfam" id="PF04072">
    <property type="entry name" value="LCM"/>
    <property type="match status" value="1"/>
</dbReference>
<evidence type="ECO:0000256" key="2">
    <source>
        <dbReference type="ARBA" id="ARBA00022679"/>
    </source>
</evidence>
<organism evidence="3 4">
    <name type="scientific">Rhodococcoides corynebacterioides</name>
    <dbReference type="NCBI Taxonomy" id="53972"/>
    <lineage>
        <taxon>Bacteria</taxon>
        <taxon>Bacillati</taxon>
        <taxon>Actinomycetota</taxon>
        <taxon>Actinomycetes</taxon>
        <taxon>Mycobacteriales</taxon>
        <taxon>Nocardiaceae</taxon>
        <taxon>Rhodococcoides</taxon>
    </lineage>
</organism>
<accession>A0ABS2KWZ4</accession>
<evidence type="ECO:0000313" key="4">
    <source>
        <dbReference type="Proteomes" id="UP000703038"/>
    </source>
</evidence>
<dbReference type="SUPFAM" id="SSF53335">
    <property type="entry name" value="S-adenosyl-L-methionine-dependent methyltransferases"/>
    <property type="match status" value="1"/>
</dbReference>
<dbReference type="PIRSF" id="PIRSF028177">
    <property type="entry name" value="Polyketide_synth_Omtfrase_TcmP"/>
    <property type="match status" value="1"/>
</dbReference>